<dbReference type="Proteomes" id="UP000530670">
    <property type="component" value="Unassembled WGS sequence"/>
</dbReference>
<protein>
    <submittedName>
        <fullName evidence="4">Uncharacterized protein</fullName>
    </submittedName>
</protein>
<dbReference type="PANTHER" id="PTHR33119:SF1">
    <property type="entry name" value="FE2OG DIOXYGENASE DOMAIN-CONTAINING PROTEIN"/>
    <property type="match status" value="1"/>
</dbReference>
<organism evidence="4 5">
    <name type="scientific">Fusarium tjaetaba</name>
    <dbReference type="NCBI Taxonomy" id="1567544"/>
    <lineage>
        <taxon>Eukaryota</taxon>
        <taxon>Fungi</taxon>
        <taxon>Dikarya</taxon>
        <taxon>Ascomycota</taxon>
        <taxon>Pezizomycotina</taxon>
        <taxon>Sordariomycetes</taxon>
        <taxon>Hypocreomycetidae</taxon>
        <taxon>Hypocreales</taxon>
        <taxon>Nectriaceae</taxon>
        <taxon>Fusarium</taxon>
        <taxon>Fusarium fujikuroi species complex</taxon>
    </lineage>
</organism>
<dbReference type="RefSeq" id="XP_037202502.1">
    <property type="nucleotide sequence ID" value="XM_037343233.1"/>
</dbReference>
<dbReference type="InterPro" id="IPR049207">
    <property type="entry name" value="DUF4246_N"/>
</dbReference>
<accession>A0A8H5QXF2</accession>
<reference evidence="4 5" key="1">
    <citation type="submission" date="2020-05" db="EMBL/GenBank/DDBJ databases">
        <title>Identification and distribution of gene clusters putatively required for synthesis of sphingolipid metabolism inhibitors in phylogenetically diverse species of the filamentous fungus Fusarium.</title>
        <authorList>
            <person name="Kim H.-S."/>
            <person name="Busman M."/>
            <person name="Brown D.W."/>
            <person name="Divon H."/>
            <person name="Uhlig S."/>
            <person name="Proctor R.H."/>
        </authorList>
    </citation>
    <scope>NUCLEOTIDE SEQUENCE [LARGE SCALE GENOMIC DNA]</scope>
    <source>
        <strain evidence="4 5">NRRL 66243</strain>
    </source>
</reference>
<proteinExistence type="predicted"/>
<dbReference type="GeneID" id="59295503"/>
<gene>
    <name evidence="4" type="ORF">FTJAE_10396</name>
</gene>
<sequence length="374" mass="43570">MHRYSLQKVGNEYVYTRIFEEWEDSDHEDGGDDEEFVVNQEIAQLIAWIDEFEKSLPTIEEVHARHHKLVGKHITDNSSLSNETQRFWLHRLLDGTAPFLLGLPEEDWKSRTLMNHEVCMMKLEEYITNKPHWWEKVLNADIVSKWKQEALQMPWASYQHNGDFTSKMADVCFKDLAMKAGIYEQTKLIPVMESSACAIKSDALLSNDLMQRLRAAAALLEDVPESQRDWHLGSDEKVLDLVHPSLWPDKRALSLRYQWLPFDENLTGGRPQIKSYINNRHPVQYKSVYSLVEELIAKSLPAWDTICRSARKEFGFKRFGTVHEVKWTCNVPEICAKVHGFYPSSRLFVQGEDYDSGSETSSVFEEGERLNREW</sequence>
<dbReference type="PANTHER" id="PTHR33119">
    <property type="entry name" value="IFI3P"/>
    <property type="match status" value="1"/>
</dbReference>
<feature type="domain" description="DUF4246" evidence="2">
    <location>
        <begin position="167"/>
        <end position="248"/>
    </location>
</feature>
<dbReference type="InterPro" id="IPR025340">
    <property type="entry name" value="DUF4246"/>
</dbReference>
<evidence type="ECO:0000256" key="1">
    <source>
        <dbReference type="SAM" id="MobiDB-lite"/>
    </source>
</evidence>
<keyword evidence="5" id="KW-1185">Reference proteome</keyword>
<evidence type="ECO:0000259" key="3">
    <source>
        <dbReference type="Pfam" id="PF21666"/>
    </source>
</evidence>
<dbReference type="InterPro" id="IPR049192">
    <property type="entry name" value="DUF4246_C"/>
</dbReference>
<feature type="domain" description="DUF4246" evidence="2">
    <location>
        <begin position="252"/>
        <end position="324"/>
    </location>
</feature>
<dbReference type="Pfam" id="PF14033">
    <property type="entry name" value="DUF4246"/>
    <property type="match status" value="2"/>
</dbReference>
<name>A0A8H5QXF2_9HYPO</name>
<evidence type="ECO:0000313" key="5">
    <source>
        <dbReference type="Proteomes" id="UP000530670"/>
    </source>
</evidence>
<comment type="caution">
    <text evidence="4">The sequence shown here is derived from an EMBL/GenBank/DDBJ whole genome shotgun (WGS) entry which is preliminary data.</text>
</comment>
<feature type="domain" description="DUF4246" evidence="3">
    <location>
        <begin position="98"/>
        <end position="149"/>
    </location>
</feature>
<dbReference type="AlphaFoldDB" id="A0A8H5QXF2"/>
<evidence type="ECO:0000259" key="2">
    <source>
        <dbReference type="Pfam" id="PF14033"/>
    </source>
</evidence>
<dbReference type="Pfam" id="PF21666">
    <property type="entry name" value="DUF4246_N"/>
    <property type="match status" value="1"/>
</dbReference>
<evidence type="ECO:0000313" key="4">
    <source>
        <dbReference type="EMBL" id="KAF5624071.1"/>
    </source>
</evidence>
<feature type="region of interest" description="Disordered" evidence="1">
    <location>
        <begin position="353"/>
        <end position="374"/>
    </location>
</feature>
<dbReference type="OrthoDB" id="415532at2759"/>
<dbReference type="EMBL" id="JAAQRI010000240">
    <property type="protein sequence ID" value="KAF5624071.1"/>
    <property type="molecule type" value="Genomic_DNA"/>
</dbReference>